<reference evidence="3 4" key="1">
    <citation type="journal article" date="2023" name="Res Sq">
        <title>Genomic and morphological characterization of Knufia obscura isolated from the Mars 2020 spacecraft assembly facility.</title>
        <authorList>
            <person name="Chander A.M."/>
            <person name="Teixeira M.M."/>
            <person name="Singh N.K."/>
            <person name="Williams M.P."/>
            <person name="Parker C.W."/>
            <person name="Leo P."/>
            <person name="Stajich J.E."/>
            <person name="Torok T."/>
            <person name="Tighe S."/>
            <person name="Mason C.E."/>
            <person name="Venkateswaran K."/>
        </authorList>
    </citation>
    <scope>NUCLEOTIDE SEQUENCE [LARGE SCALE GENOMIC DNA]</scope>
    <source>
        <strain evidence="3 4">CCFEE 5817</strain>
    </source>
</reference>
<dbReference type="Gene3D" id="3.40.50.720">
    <property type="entry name" value="NAD(P)-binding Rossmann-like Domain"/>
    <property type="match status" value="1"/>
</dbReference>
<dbReference type="SUPFAM" id="SSF51735">
    <property type="entry name" value="NAD(P)-binding Rossmann-fold domains"/>
    <property type="match status" value="1"/>
</dbReference>
<accession>A0ABR0S0X6</accession>
<evidence type="ECO:0000256" key="2">
    <source>
        <dbReference type="ARBA" id="ARBA00023002"/>
    </source>
</evidence>
<evidence type="ECO:0000313" key="3">
    <source>
        <dbReference type="EMBL" id="KAK5946499.1"/>
    </source>
</evidence>
<comment type="similarity">
    <text evidence="1">Belongs to the short-chain dehydrogenases/reductases (SDR) family.</text>
</comment>
<dbReference type="GeneID" id="89994091"/>
<comment type="caution">
    <text evidence="3">The sequence shown here is derived from an EMBL/GenBank/DDBJ whole genome shotgun (WGS) entry which is preliminary data.</text>
</comment>
<dbReference type="Pfam" id="PF13561">
    <property type="entry name" value="adh_short_C2"/>
    <property type="match status" value="1"/>
</dbReference>
<name>A0ABR0S0X6_9EURO</name>
<proteinExistence type="inferred from homology"/>
<dbReference type="PRINTS" id="PR00080">
    <property type="entry name" value="SDRFAMILY"/>
</dbReference>
<dbReference type="PRINTS" id="PR00081">
    <property type="entry name" value="GDHRDH"/>
</dbReference>
<dbReference type="InterPro" id="IPR002347">
    <property type="entry name" value="SDR_fam"/>
</dbReference>
<dbReference type="PANTHER" id="PTHR42760:SF133">
    <property type="entry name" value="3-OXOACYL-[ACYL-CARRIER-PROTEIN] REDUCTASE"/>
    <property type="match status" value="1"/>
</dbReference>
<dbReference type="NCBIfam" id="NF006393">
    <property type="entry name" value="PRK08642.1"/>
    <property type="match status" value="1"/>
</dbReference>
<protein>
    <submittedName>
        <fullName evidence="3">Uncharacterized protein</fullName>
    </submittedName>
</protein>
<dbReference type="Proteomes" id="UP001334248">
    <property type="component" value="Unassembled WGS sequence"/>
</dbReference>
<dbReference type="InterPro" id="IPR036291">
    <property type="entry name" value="NAD(P)-bd_dom_sf"/>
</dbReference>
<keyword evidence="2" id="KW-0560">Oxidoreductase</keyword>
<evidence type="ECO:0000313" key="4">
    <source>
        <dbReference type="Proteomes" id="UP001334248"/>
    </source>
</evidence>
<sequence>MSLTDQLALITGSSRGLGLAIAKALHAEGCAVIINYLQPTSAPAATAAATSLSTIAIRADVTDPSQVQSLFTAAQSHFHRPITILVNNALGTFKFNGPARKTLDTITWTDFESQLRTTLQGALNTTKCALPHFRSAGHGRIINIGTNLVQNPVVPYQDYTAAKGALLAFTHTTAAELGPENITCNMVAGGLLRITDASAETPDEIFEQIANVTPLRRVVTPEELAGAVVFFAGLLGRACTGQQVVVDGGLVMT</sequence>
<organism evidence="3 4">
    <name type="scientific">Knufia obscura</name>
    <dbReference type="NCBI Taxonomy" id="1635080"/>
    <lineage>
        <taxon>Eukaryota</taxon>
        <taxon>Fungi</taxon>
        <taxon>Dikarya</taxon>
        <taxon>Ascomycota</taxon>
        <taxon>Pezizomycotina</taxon>
        <taxon>Eurotiomycetes</taxon>
        <taxon>Chaetothyriomycetidae</taxon>
        <taxon>Chaetothyriales</taxon>
        <taxon>Trichomeriaceae</taxon>
        <taxon>Knufia</taxon>
    </lineage>
</organism>
<evidence type="ECO:0000256" key="1">
    <source>
        <dbReference type="ARBA" id="ARBA00006484"/>
    </source>
</evidence>
<dbReference type="PANTHER" id="PTHR42760">
    <property type="entry name" value="SHORT-CHAIN DEHYDROGENASES/REDUCTASES FAMILY MEMBER"/>
    <property type="match status" value="1"/>
</dbReference>
<gene>
    <name evidence="3" type="ORF">PMZ80_000642</name>
</gene>
<dbReference type="RefSeq" id="XP_064734589.1">
    <property type="nucleotide sequence ID" value="XM_064869092.1"/>
</dbReference>
<keyword evidence="4" id="KW-1185">Reference proteome</keyword>
<dbReference type="EMBL" id="JAVHJV010000001">
    <property type="protein sequence ID" value="KAK5946499.1"/>
    <property type="molecule type" value="Genomic_DNA"/>
</dbReference>